<dbReference type="PROSITE" id="PS51186">
    <property type="entry name" value="GNAT"/>
    <property type="match status" value="1"/>
</dbReference>
<dbReference type="InterPro" id="IPR050832">
    <property type="entry name" value="Bact_Acetyltransf"/>
</dbReference>
<evidence type="ECO:0000256" key="1">
    <source>
        <dbReference type="ARBA" id="ARBA00022679"/>
    </source>
</evidence>
<organism evidence="4 5">
    <name type="scientific">Psychromarinibacter sediminicola</name>
    <dbReference type="NCBI Taxonomy" id="3033385"/>
    <lineage>
        <taxon>Bacteria</taxon>
        <taxon>Pseudomonadati</taxon>
        <taxon>Pseudomonadota</taxon>
        <taxon>Alphaproteobacteria</taxon>
        <taxon>Rhodobacterales</taxon>
        <taxon>Paracoccaceae</taxon>
        <taxon>Psychromarinibacter</taxon>
    </lineage>
</organism>
<reference evidence="4" key="1">
    <citation type="submission" date="2023-03" db="EMBL/GenBank/DDBJ databases">
        <title>Multiphase analysis and comparison of six strains from genera Psychromarinibacter, Lutimaribacter, and Maritimibacter, including a novel species: Psychromarinibacter sediminicola sp. nov.</title>
        <authorList>
            <person name="Wang Y.-H."/>
            <person name="Ye M.-Q."/>
            <person name="Du Z.-J."/>
        </authorList>
    </citation>
    <scope>NUCLEOTIDE SEQUENCE</scope>
    <source>
        <strain evidence="4">C21-152</strain>
    </source>
</reference>
<accession>A0AAE3T9W0</accession>
<comment type="caution">
    <text evidence="4">The sequence shown here is derived from an EMBL/GenBank/DDBJ whole genome shotgun (WGS) entry which is preliminary data.</text>
</comment>
<dbReference type="Gene3D" id="3.40.630.30">
    <property type="match status" value="1"/>
</dbReference>
<dbReference type="RefSeq" id="WP_275569173.1">
    <property type="nucleotide sequence ID" value="NZ_JARGYC010000072.1"/>
</dbReference>
<sequence>MTPAALAALHARCFTTPEPFSEAAFAAFLGDASCFLCAQDGGVVLGRAVAGEAELLTLAVDPARRRQGIGQKLLARFEAETARRGAGDAFLEVAADNRAALALYRGAGWAEAGRRPGYYRAPDGARTDAVILKKALRGA</sequence>
<dbReference type="Proteomes" id="UP001220964">
    <property type="component" value="Unassembled WGS sequence"/>
</dbReference>
<gene>
    <name evidence="4" type="ORF">P1J78_20080</name>
</gene>
<name>A0AAE3T9W0_9RHOB</name>
<keyword evidence="2 4" id="KW-0012">Acyltransferase</keyword>
<dbReference type="InterPro" id="IPR000182">
    <property type="entry name" value="GNAT_dom"/>
</dbReference>
<keyword evidence="5" id="KW-1185">Reference proteome</keyword>
<evidence type="ECO:0000259" key="3">
    <source>
        <dbReference type="PROSITE" id="PS51186"/>
    </source>
</evidence>
<feature type="domain" description="N-acetyltransferase" evidence="3">
    <location>
        <begin position="1"/>
        <end position="137"/>
    </location>
</feature>
<keyword evidence="1 4" id="KW-0808">Transferase</keyword>
<proteinExistence type="predicted"/>
<dbReference type="PANTHER" id="PTHR43877">
    <property type="entry name" value="AMINOALKYLPHOSPHONATE N-ACETYLTRANSFERASE-RELATED-RELATED"/>
    <property type="match status" value="1"/>
</dbReference>
<dbReference type="CDD" id="cd04301">
    <property type="entry name" value="NAT_SF"/>
    <property type="match status" value="1"/>
</dbReference>
<dbReference type="GO" id="GO:0016747">
    <property type="term" value="F:acyltransferase activity, transferring groups other than amino-acyl groups"/>
    <property type="evidence" value="ECO:0007669"/>
    <property type="project" value="InterPro"/>
</dbReference>
<evidence type="ECO:0000313" key="4">
    <source>
        <dbReference type="EMBL" id="MDF0603050.1"/>
    </source>
</evidence>
<dbReference type="AlphaFoldDB" id="A0AAE3T9W0"/>
<dbReference type="EMBL" id="JARGYC010000072">
    <property type="protein sequence ID" value="MDF0603050.1"/>
    <property type="molecule type" value="Genomic_DNA"/>
</dbReference>
<dbReference type="Pfam" id="PF00583">
    <property type="entry name" value="Acetyltransf_1"/>
    <property type="match status" value="1"/>
</dbReference>
<evidence type="ECO:0000256" key="2">
    <source>
        <dbReference type="ARBA" id="ARBA00023315"/>
    </source>
</evidence>
<dbReference type="SUPFAM" id="SSF55729">
    <property type="entry name" value="Acyl-CoA N-acyltransferases (Nat)"/>
    <property type="match status" value="1"/>
</dbReference>
<evidence type="ECO:0000313" key="5">
    <source>
        <dbReference type="Proteomes" id="UP001220964"/>
    </source>
</evidence>
<dbReference type="InterPro" id="IPR016181">
    <property type="entry name" value="Acyl_CoA_acyltransferase"/>
</dbReference>
<dbReference type="EC" id="2.3.1.-" evidence="4"/>
<protein>
    <submittedName>
        <fullName evidence="4">GNAT family N-acetyltransferase</fullName>
        <ecNumber evidence="4">2.3.1.-</ecNumber>
    </submittedName>
</protein>